<dbReference type="GO" id="GO:0005829">
    <property type="term" value="C:cytosol"/>
    <property type="evidence" value="ECO:0007669"/>
    <property type="project" value="UniProtKB-ARBA"/>
</dbReference>
<evidence type="ECO:0000256" key="6">
    <source>
        <dbReference type="ARBA" id="ARBA00022917"/>
    </source>
</evidence>
<proteinExistence type="inferred from homology"/>
<dbReference type="InterPro" id="IPR020599">
    <property type="entry name" value="Transl_elong_fac_P/YeiP"/>
</dbReference>
<dbReference type="PANTHER" id="PTHR30053:SF12">
    <property type="entry name" value="ELONGATION FACTOR P (EF-P) FAMILY PROTEIN"/>
    <property type="match status" value="1"/>
</dbReference>
<gene>
    <name evidence="7 12" type="primary">efp</name>
    <name evidence="12" type="ORF">ENK44_04840</name>
</gene>
<dbReference type="SMART" id="SM01185">
    <property type="entry name" value="EFP"/>
    <property type="match status" value="1"/>
</dbReference>
<dbReference type="InterPro" id="IPR011768">
    <property type="entry name" value="Transl_elongation_fac_P"/>
</dbReference>
<sequence>MKLKAIQLRKGNIILFNNDLYVLTDVMHITPGKGQAVIQTKMKNIKSGTNAEKRFRPDESVEKADLETRKMEFLYDDGPDYYFMDQETYDQIPINAELLGDATYYLLPNTVVDVSFYENAPIGVELPFTVELKVVETEPTLKTATVTSSYKPAVLETGLKIQVPPFIEEGEVIRVDTRDGKYLERAK</sequence>
<dbReference type="FunFam" id="2.40.50.140:FF:000004">
    <property type="entry name" value="Elongation factor P"/>
    <property type="match status" value="1"/>
</dbReference>
<dbReference type="UniPathway" id="UPA00345"/>
<evidence type="ECO:0000256" key="7">
    <source>
        <dbReference type="HAMAP-Rule" id="MF_00141"/>
    </source>
</evidence>
<comment type="subcellular location">
    <subcellularLocation>
        <location evidence="1 7">Cytoplasm</location>
    </subcellularLocation>
</comment>
<keyword evidence="5 7" id="KW-0251">Elongation factor</keyword>
<dbReference type="GO" id="GO:0043043">
    <property type="term" value="P:peptide biosynthetic process"/>
    <property type="evidence" value="ECO:0007669"/>
    <property type="project" value="InterPro"/>
</dbReference>
<dbReference type="InterPro" id="IPR008991">
    <property type="entry name" value="Translation_prot_SH3-like_sf"/>
</dbReference>
<dbReference type="SUPFAM" id="SSF50104">
    <property type="entry name" value="Translation proteins SH3-like domain"/>
    <property type="match status" value="1"/>
</dbReference>
<protein>
    <recommendedName>
        <fullName evidence="7 8">Elongation factor P</fullName>
        <shortName evidence="7">EF-P</shortName>
    </recommendedName>
</protein>
<evidence type="ECO:0000256" key="1">
    <source>
        <dbReference type="ARBA" id="ARBA00004496"/>
    </source>
</evidence>
<dbReference type="InterPro" id="IPR015365">
    <property type="entry name" value="Elong-fact-P_C"/>
</dbReference>
<evidence type="ECO:0000313" key="12">
    <source>
        <dbReference type="EMBL" id="HGY55004.1"/>
    </source>
</evidence>
<dbReference type="PIRSF" id="PIRSF005901">
    <property type="entry name" value="EF-P"/>
    <property type="match status" value="1"/>
</dbReference>
<dbReference type="FunFam" id="2.40.50.140:FF:000009">
    <property type="entry name" value="Elongation factor P"/>
    <property type="match status" value="1"/>
</dbReference>
<dbReference type="EMBL" id="DRQG01000041">
    <property type="protein sequence ID" value="HGY55004.1"/>
    <property type="molecule type" value="Genomic_DNA"/>
</dbReference>
<keyword evidence="4 7" id="KW-0963">Cytoplasm</keyword>
<dbReference type="InterPro" id="IPR001059">
    <property type="entry name" value="Transl_elong_P/YeiP_cen"/>
</dbReference>
<comment type="pathway">
    <text evidence="2 7">Protein biosynthesis; polypeptide chain elongation.</text>
</comment>
<evidence type="ECO:0000256" key="8">
    <source>
        <dbReference type="NCBIfam" id="TIGR00038"/>
    </source>
</evidence>
<dbReference type="PANTHER" id="PTHR30053">
    <property type="entry name" value="ELONGATION FACTOR P"/>
    <property type="match status" value="1"/>
</dbReference>
<evidence type="ECO:0000259" key="11">
    <source>
        <dbReference type="SMART" id="SM01185"/>
    </source>
</evidence>
<dbReference type="PROSITE" id="PS01275">
    <property type="entry name" value="EFP"/>
    <property type="match status" value="1"/>
</dbReference>
<dbReference type="NCBIfam" id="TIGR00038">
    <property type="entry name" value="efp"/>
    <property type="match status" value="1"/>
</dbReference>
<evidence type="ECO:0000256" key="5">
    <source>
        <dbReference type="ARBA" id="ARBA00022768"/>
    </source>
</evidence>
<dbReference type="InterPro" id="IPR014722">
    <property type="entry name" value="Rib_uL2_dom2"/>
</dbReference>
<dbReference type="Proteomes" id="UP000885779">
    <property type="component" value="Unassembled WGS sequence"/>
</dbReference>
<comment type="similarity">
    <text evidence="3 7 9">Belongs to the elongation factor P family.</text>
</comment>
<evidence type="ECO:0000256" key="9">
    <source>
        <dbReference type="RuleBase" id="RU004389"/>
    </source>
</evidence>
<organism evidence="12">
    <name type="scientific">Caldithrix abyssi</name>
    <dbReference type="NCBI Taxonomy" id="187145"/>
    <lineage>
        <taxon>Bacteria</taxon>
        <taxon>Pseudomonadati</taxon>
        <taxon>Calditrichota</taxon>
        <taxon>Calditrichia</taxon>
        <taxon>Calditrichales</taxon>
        <taxon>Calditrichaceae</taxon>
        <taxon>Caldithrix</taxon>
    </lineage>
</organism>
<dbReference type="FunFam" id="2.30.30.30:FF:000003">
    <property type="entry name" value="Elongation factor P"/>
    <property type="match status" value="1"/>
</dbReference>
<dbReference type="CDD" id="cd04470">
    <property type="entry name" value="S1_EF-P_repeat_1"/>
    <property type="match status" value="1"/>
</dbReference>
<dbReference type="SUPFAM" id="SSF50249">
    <property type="entry name" value="Nucleic acid-binding proteins"/>
    <property type="match status" value="2"/>
</dbReference>
<evidence type="ECO:0000256" key="3">
    <source>
        <dbReference type="ARBA" id="ARBA00009479"/>
    </source>
</evidence>
<accession>A0A7V4TZ37</accession>
<name>A0A7V4TZ37_CALAY</name>
<comment type="caution">
    <text evidence="12">The sequence shown here is derived from an EMBL/GenBank/DDBJ whole genome shotgun (WGS) entry which is preliminary data.</text>
</comment>
<keyword evidence="6 7" id="KW-0648">Protein biosynthesis</keyword>
<dbReference type="Gene3D" id="2.30.30.30">
    <property type="match status" value="1"/>
</dbReference>
<reference evidence="12" key="1">
    <citation type="journal article" date="2020" name="mSystems">
        <title>Genome- and Community-Level Interaction Insights into Carbon Utilization and Element Cycling Functions of Hydrothermarchaeota in Hydrothermal Sediment.</title>
        <authorList>
            <person name="Zhou Z."/>
            <person name="Liu Y."/>
            <person name="Xu W."/>
            <person name="Pan J."/>
            <person name="Luo Z.H."/>
            <person name="Li M."/>
        </authorList>
    </citation>
    <scope>NUCLEOTIDE SEQUENCE [LARGE SCALE GENOMIC DNA]</scope>
    <source>
        <strain evidence="12">HyVt-577</strain>
    </source>
</reference>
<feature type="domain" description="Elongation factor P C-terminal" evidence="10">
    <location>
        <begin position="130"/>
        <end position="185"/>
    </location>
</feature>
<dbReference type="Pfam" id="PF09285">
    <property type="entry name" value="Elong-fact-P_C"/>
    <property type="match status" value="1"/>
</dbReference>
<dbReference type="InterPro" id="IPR013852">
    <property type="entry name" value="Transl_elong_P/YeiP_CS"/>
</dbReference>
<evidence type="ECO:0000259" key="10">
    <source>
        <dbReference type="SMART" id="SM00841"/>
    </source>
</evidence>
<feature type="domain" description="Translation elongation factor P/YeiP central" evidence="11">
    <location>
        <begin position="68"/>
        <end position="122"/>
    </location>
</feature>
<comment type="function">
    <text evidence="7">Involved in peptide bond synthesis. Stimulates efficient translation and peptide-bond synthesis on native or reconstituted 70S ribosomes in vitro. Probably functions indirectly by altering the affinity of the ribosome for aminoacyl-tRNA, thus increasing their reactivity as acceptors for peptidyl transferase.</text>
</comment>
<dbReference type="HAMAP" id="MF_00141">
    <property type="entry name" value="EF_P"/>
    <property type="match status" value="1"/>
</dbReference>
<dbReference type="Gene3D" id="2.40.50.140">
    <property type="entry name" value="Nucleic acid-binding proteins"/>
    <property type="match status" value="2"/>
</dbReference>
<dbReference type="SMART" id="SM00841">
    <property type="entry name" value="Elong-fact-P_C"/>
    <property type="match status" value="1"/>
</dbReference>
<dbReference type="AlphaFoldDB" id="A0A7V4TZ37"/>
<dbReference type="NCBIfam" id="NF001810">
    <property type="entry name" value="PRK00529.1"/>
    <property type="match status" value="1"/>
</dbReference>
<dbReference type="Pfam" id="PF08207">
    <property type="entry name" value="EFP_N"/>
    <property type="match status" value="1"/>
</dbReference>
<dbReference type="Pfam" id="PF01132">
    <property type="entry name" value="EFP"/>
    <property type="match status" value="1"/>
</dbReference>
<evidence type="ECO:0000256" key="4">
    <source>
        <dbReference type="ARBA" id="ARBA00022490"/>
    </source>
</evidence>
<dbReference type="CDD" id="cd05794">
    <property type="entry name" value="S1_EF-P_repeat_2"/>
    <property type="match status" value="1"/>
</dbReference>
<dbReference type="InterPro" id="IPR012340">
    <property type="entry name" value="NA-bd_OB-fold"/>
</dbReference>
<dbReference type="GO" id="GO:0003746">
    <property type="term" value="F:translation elongation factor activity"/>
    <property type="evidence" value="ECO:0007669"/>
    <property type="project" value="UniProtKB-UniRule"/>
</dbReference>
<evidence type="ECO:0000256" key="2">
    <source>
        <dbReference type="ARBA" id="ARBA00004815"/>
    </source>
</evidence>
<dbReference type="InterPro" id="IPR013185">
    <property type="entry name" value="Transl_elong_KOW-like"/>
</dbReference>